<name>A0A1F7WTI5_9BACT</name>
<evidence type="ECO:0000256" key="3">
    <source>
        <dbReference type="ARBA" id="ARBA00022634"/>
    </source>
</evidence>
<evidence type="ECO:0000256" key="7">
    <source>
        <dbReference type="ARBA" id="ARBA00022840"/>
    </source>
</evidence>
<feature type="binding site" evidence="8">
    <location>
        <begin position="72"/>
        <end position="75"/>
    </location>
    <ligand>
        <name>ATP</name>
        <dbReference type="ChEBI" id="CHEBI:30616"/>
    </ligand>
</feature>
<dbReference type="NCBIfam" id="NF003296">
    <property type="entry name" value="PRK04296.1-1"/>
    <property type="match status" value="1"/>
</dbReference>
<keyword evidence="6 8" id="KW-0418">Kinase</keyword>
<feature type="binding site" evidence="10">
    <location>
        <begin position="162"/>
        <end position="165"/>
    </location>
    <ligand>
        <name>substrate</name>
    </ligand>
</feature>
<dbReference type="Gene3D" id="3.40.50.300">
    <property type="entry name" value="P-loop containing nucleotide triphosphate hydrolases"/>
    <property type="match status" value="1"/>
</dbReference>
<dbReference type="GO" id="GO:0005829">
    <property type="term" value="C:cytosol"/>
    <property type="evidence" value="ECO:0007669"/>
    <property type="project" value="TreeGrafter"/>
</dbReference>
<organism evidence="13 14">
    <name type="scientific">Candidatus Woesebacteria bacterium GWB1_43_5</name>
    <dbReference type="NCBI Taxonomy" id="1802474"/>
    <lineage>
        <taxon>Bacteria</taxon>
        <taxon>Candidatus Woeseibacteriota</taxon>
    </lineage>
</organism>
<dbReference type="PANTHER" id="PTHR11441">
    <property type="entry name" value="THYMIDINE KINASE"/>
    <property type="match status" value="1"/>
</dbReference>
<keyword evidence="5 8" id="KW-0547">Nucleotide-binding</keyword>
<dbReference type="PIRSF" id="PIRSF035805">
    <property type="entry name" value="TK_cell"/>
    <property type="match status" value="1"/>
</dbReference>
<comment type="catalytic activity">
    <reaction evidence="8 11">
        <text>thymidine + ATP = dTMP + ADP + H(+)</text>
        <dbReference type="Rhea" id="RHEA:19129"/>
        <dbReference type="ChEBI" id="CHEBI:15378"/>
        <dbReference type="ChEBI" id="CHEBI:17748"/>
        <dbReference type="ChEBI" id="CHEBI:30616"/>
        <dbReference type="ChEBI" id="CHEBI:63528"/>
        <dbReference type="ChEBI" id="CHEBI:456216"/>
        <dbReference type="EC" id="2.7.1.21"/>
    </reaction>
</comment>
<evidence type="ECO:0000256" key="5">
    <source>
        <dbReference type="ARBA" id="ARBA00022741"/>
    </source>
</evidence>
<feature type="binding site" evidence="8">
    <location>
        <position position="177"/>
    </location>
    <ligand>
        <name>Zn(2+)</name>
        <dbReference type="ChEBI" id="CHEBI:29105"/>
    </ligand>
</feature>
<keyword evidence="8" id="KW-0479">Metal-binding</keyword>
<evidence type="ECO:0000256" key="8">
    <source>
        <dbReference type="HAMAP-Rule" id="MF_00124"/>
    </source>
</evidence>
<dbReference type="PANTHER" id="PTHR11441:SF0">
    <property type="entry name" value="THYMIDINE KINASE, CYTOSOLIC"/>
    <property type="match status" value="1"/>
</dbReference>
<accession>A0A1F7WTI5</accession>
<feature type="binding site" evidence="8">
    <location>
        <position position="139"/>
    </location>
    <ligand>
        <name>Zn(2+)</name>
        <dbReference type="ChEBI" id="CHEBI:29105"/>
    </ligand>
</feature>
<dbReference type="InterPro" id="IPR027417">
    <property type="entry name" value="P-loop_NTPase"/>
</dbReference>
<keyword evidence="4 8" id="KW-0808">Transferase</keyword>
<comment type="subunit">
    <text evidence="8">Homotetramer.</text>
</comment>
<dbReference type="GO" id="GO:0008270">
    <property type="term" value="F:zinc ion binding"/>
    <property type="evidence" value="ECO:0007669"/>
    <property type="project" value="UniProtKB-UniRule"/>
</dbReference>
<feature type="binding site" evidence="10">
    <location>
        <position position="170"/>
    </location>
    <ligand>
        <name>substrate</name>
    </ligand>
</feature>
<dbReference type="EC" id="2.7.1.21" evidence="2 8"/>
<feature type="active site" description="Proton acceptor" evidence="8 9">
    <location>
        <position position="73"/>
    </location>
</feature>
<reference evidence="13 14" key="1">
    <citation type="journal article" date="2016" name="Nat. Commun.">
        <title>Thousands of microbial genomes shed light on interconnected biogeochemical processes in an aquifer system.</title>
        <authorList>
            <person name="Anantharaman K."/>
            <person name="Brown C.T."/>
            <person name="Hug L.A."/>
            <person name="Sharon I."/>
            <person name="Castelle C.J."/>
            <person name="Probst A.J."/>
            <person name="Thomas B.C."/>
            <person name="Singh A."/>
            <person name="Wilkins M.J."/>
            <person name="Karaoz U."/>
            <person name="Brodie E.L."/>
            <person name="Williams K.H."/>
            <person name="Hubbard S.S."/>
            <person name="Banfield J.F."/>
        </authorList>
    </citation>
    <scope>NUCLEOTIDE SEQUENCE [LARGE SCALE GENOMIC DNA]</scope>
</reference>
<dbReference type="GO" id="GO:0005524">
    <property type="term" value="F:ATP binding"/>
    <property type="evidence" value="ECO:0007669"/>
    <property type="project" value="UniProtKB-UniRule"/>
</dbReference>
<evidence type="ECO:0000256" key="6">
    <source>
        <dbReference type="ARBA" id="ARBA00022777"/>
    </source>
</evidence>
<protein>
    <recommendedName>
        <fullName evidence="2 8">Thymidine kinase</fullName>
        <ecNumber evidence="2 8">2.7.1.21</ecNumber>
    </recommendedName>
</protein>
<dbReference type="SUPFAM" id="SSF52540">
    <property type="entry name" value="P-loop containing nucleoside triphosphate hydrolases"/>
    <property type="match status" value="1"/>
</dbReference>
<dbReference type="EMBL" id="MGFM01000021">
    <property type="protein sequence ID" value="OGM05789.1"/>
    <property type="molecule type" value="Genomic_DNA"/>
</dbReference>
<evidence type="ECO:0000256" key="9">
    <source>
        <dbReference type="PIRSR" id="PIRSR035805-1"/>
    </source>
</evidence>
<keyword evidence="3 8" id="KW-0237">DNA synthesis</keyword>
<dbReference type="GO" id="GO:0004797">
    <property type="term" value="F:thymidine kinase activity"/>
    <property type="evidence" value="ECO:0007669"/>
    <property type="project" value="UniProtKB-UniRule"/>
</dbReference>
<keyword evidence="7 8" id="KW-0067">ATP-binding</keyword>
<keyword evidence="8" id="KW-0963">Cytoplasm</keyword>
<proteinExistence type="inferred from homology"/>
<comment type="caution">
    <text evidence="8">Lacks conserved residue(s) required for the propagation of feature annotation.</text>
</comment>
<keyword evidence="8" id="KW-0862">Zinc</keyword>
<evidence type="ECO:0000256" key="1">
    <source>
        <dbReference type="ARBA" id="ARBA00007587"/>
    </source>
</evidence>
<dbReference type="HAMAP" id="MF_00124">
    <property type="entry name" value="Thymidine_kinase"/>
    <property type="match status" value="1"/>
</dbReference>
<dbReference type="AlphaFoldDB" id="A0A1F7WTI5"/>
<sequence length="194" mass="21761">MFSEKTTTVVGLIHRAEHAGKKVQAFKPLLDDRWGTQNIKSHNGIEYKATTVKIPSEIIANLETDTDFVAIDEVQFFDTNIIEVVRYLTESNIEVVFAGLPLDFKGEPFGSMPELLAMADEVVNLTAVCKHISKDGRQCNRDATRTQRIVNGQPANYEDPIVFIGADESYTARCVEHHIVPDRPKPKIIYQASE</sequence>
<evidence type="ECO:0000256" key="2">
    <source>
        <dbReference type="ARBA" id="ARBA00012118"/>
    </source>
</evidence>
<evidence type="ECO:0000256" key="4">
    <source>
        <dbReference type="ARBA" id="ARBA00022679"/>
    </source>
</evidence>
<dbReference type="GO" id="GO:0046104">
    <property type="term" value="P:thymidine metabolic process"/>
    <property type="evidence" value="ECO:0007669"/>
    <property type="project" value="TreeGrafter"/>
</dbReference>
<evidence type="ECO:0000256" key="11">
    <source>
        <dbReference type="RuleBase" id="RU000544"/>
    </source>
</evidence>
<dbReference type="SUPFAM" id="SSF57716">
    <property type="entry name" value="Glucocorticoid receptor-like (DNA-binding domain)"/>
    <property type="match status" value="1"/>
</dbReference>
<gene>
    <name evidence="8" type="primary">tdk</name>
    <name evidence="13" type="ORF">A2125_02770</name>
</gene>
<dbReference type="GO" id="GO:0071897">
    <property type="term" value="P:DNA biosynthetic process"/>
    <property type="evidence" value="ECO:0007669"/>
    <property type="project" value="UniProtKB-KW"/>
</dbReference>
<dbReference type="InterPro" id="IPR001267">
    <property type="entry name" value="Thymidine_kinase"/>
</dbReference>
<dbReference type="Proteomes" id="UP000178812">
    <property type="component" value="Unassembled WGS sequence"/>
</dbReference>
<evidence type="ECO:0000256" key="10">
    <source>
        <dbReference type="PIRSR" id="PIRSR035805-2"/>
    </source>
</evidence>
<feature type="binding site" evidence="8">
    <location>
        <position position="174"/>
    </location>
    <ligand>
        <name>Zn(2+)</name>
        <dbReference type="ChEBI" id="CHEBI:29105"/>
    </ligand>
</feature>
<comment type="subcellular location">
    <subcellularLocation>
        <location evidence="8">Cytoplasm</location>
    </subcellularLocation>
</comment>
<evidence type="ECO:0000256" key="12">
    <source>
        <dbReference type="RuleBase" id="RU004165"/>
    </source>
</evidence>
<dbReference type="Pfam" id="PF00265">
    <property type="entry name" value="TK"/>
    <property type="match status" value="1"/>
</dbReference>
<dbReference type="Gene3D" id="3.30.60.20">
    <property type="match status" value="1"/>
</dbReference>
<comment type="caution">
    <text evidence="13">The sequence shown here is derived from an EMBL/GenBank/DDBJ whole genome shotgun (WGS) entry which is preliminary data.</text>
</comment>
<comment type="similarity">
    <text evidence="1 8 12">Belongs to the thymidine kinase family.</text>
</comment>
<feature type="binding site" evidence="8">
    <location>
        <position position="129"/>
    </location>
    <ligand>
        <name>Zn(2+)</name>
        <dbReference type="ChEBI" id="CHEBI:29105"/>
    </ligand>
</feature>
<evidence type="ECO:0000313" key="13">
    <source>
        <dbReference type="EMBL" id="OGM05789.1"/>
    </source>
</evidence>
<evidence type="ECO:0000313" key="14">
    <source>
        <dbReference type="Proteomes" id="UP000178812"/>
    </source>
</evidence>